<comment type="caution">
    <text evidence="7">The sequence shown here is derived from an EMBL/GenBank/DDBJ whole genome shotgun (WGS) entry which is preliminary data.</text>
</comment>
<dbReference type="Gene3D" id="3.40.50.10810">
    <property type="entry name" value="Tandem AAA-ATPase domain"/>
    <property type="match status" value="1"/>
</dbReference>
<dbReference type="InterPro" id="IPR014001">
    <property type="entry name" value="Helicase_ATP-bd"/>
</dbReference>
<evidence type="ECO:0000256" key="3">
    <source>
        <dbReference type="ARBA" id="ARBA00022840"/>
    </source>
</evidence>
<dbReference type="SUPFAM" id="SSF52540">
    <property type="entry name" value="P-loop containing nucleoside triphosphate hydrolases"/>
    <property type="match status" value="2"/>
</dbReference>
<reference evidence="7 8" key="1">
    <citation type="journal article" date="2024" name="Commun. Biol.">
        <title>Comparative genomic analysis of thermophilic fungi reveals convergent evolutionary adaptations and gene losses.</title>
        <authorList>
            <person name="Steindorff A.S."/>
            <person name="Aguilar-Pontes M.V."/>
            <person name="Robinson A.J."/>
            <person name="Andreopoulos B."/>
            <person name="LaButti K."/>
            <person name="Kuo A."/>
            <person name="Mondo S."/>
            <person name="Riley R."/>
            <person name="Otillar R."/>
            <person name="Haridas S."/>
            <person name="Lipzen A."/>
            <person name="Grimwood J."/>
            <person name="Schmutz J."/>
            <person name="Clum A."/>
            <person name="Reid I.D."/>
            <person name="Moisan M.C."/>
            <person name="Butler G."/>
            <person name="Nguyen T.T.M."/>
            <person name="Dewar K."/>
            <person name="Conant G."/>
            <person name="Drula E."/>
            <person name="Henrissat B."/>
            <person name="Hansel C."/>
            <person name="Singer S."/>
            <person name="Hutchinson M.I."/>
            <person name="de Vries R.P."/>
            <person name="Natvig D.O."/>
            <person name="Powell A.J."/>
            <person name="Tsang A."/>
            <person name="Grigoriev I.V."/>
        </authorList>
    </citation>
    <scope>NUCLEOTIDE SEQUENCE [LARGE SCALE GENOMIC DNA]</scope>
    <source>
        <strain evidence="7 8">CBS 620.91</strain>
    </source>
</reference>
<keyword evidence="8" id="KW-1185">Reference proteome</keyword>
<dbReference type="Pfam" id="PF00176">
    <property type="entry name" value="SNF2-rel_dom"/>
    <property type="match status" value="1"/>
</dbReference>
<accession>A0ABR3VHG5</accession>
<dbReference type="Pfam" id="PF00271">
    <property type="entry name" value="Helicase_C"/>
    <property type="match status" value="1"/>
</dbReference>
<dbReference type="PROSITE" id="PS51192">
    <property type="entry name" value="HELICASE_ATP_BIND_1"/>
    <property type="match status" value="1"/>
</dbReference>
<dbReference type="CDD" id="cd18793">
    <property type="entry name" value="SF2_C_SNF"/>
    <property type="match status" value="1"/>
</dbReference>
<feature type="compositionally biased region" description="Polar residues" evidence="4">
    <location>
        <begin position="179"/>
        <end position="189"/>
    </location>
</feature>
<feature type="compositionally biased region" description="Low complexity" evidence="4">
    <location>
        <begin position="51"/>
        <end position="64"/>
    </location>
</feature>
<evidence type="ECO:0000313" key="8">
    <source>
        <dbReference type="Proteomes" id="UP001583172"/>
    </source>
</evidence>
<sequence>MEFSSPFGSRRPLRLDSDDEEPTVPTQSPYFTQPTQVVDRKVSRNPPAAPSSPNSIVEVPASSPFRPPAPPQRAGRLATLMAPAGTTFKPPATRPLLATKAGEKRPFIQISDDELDRPIYVGDSSDDDEQPSRGDIRPSSFKPKEPNVTGQAAKAASTASSVTSPEKSYEWQKDWVSLSPGSSNDSFESLQPAPAPAPTKRRRLVQGRRPRAEPSSPVANPSPNPPRRSCRSHLIDLVSDDDGDDDEYSQSKENQRRSSSPADDEPQERDPVDERVLQYLNTCDVIGLVAIAKVKEESAKVMISRQPFEDLEDAMRVTTTQKNQKNRGKKSSRVCIGEEIVSAVREYTKALDGIDQVIEKCDKRAQAVKKAISTWNMEITGHSRNEAKFDGGKLMTPLSEDDSAGFVKAPLAQPKLMEGCTMKPFQIYGLNWLHLLYKNRYGGILADDMGLGKTCQVISLICALVENWKPNRRDDKNRPWPNLIVVPPSTLANWAAEFERFAPEVNVTVYQGNQSVRDEIAAEILDDPESHHVVLTSYSQVSRKDDISNLKALRPVVAVFDEGHKLKNPKTKIYRDLLRITATWRLILSGTPVQNNLMEMVSLLQFVEPDLFQEHFENLEDLFQQKVNLAAVSKGLLLHSDRVERARTILEPFILQRRKEQVLMDMPPKTTRVVKCKMDPKQAALYREYEKRFRKSDSQPDVAPVKEGRDKDSNNVWVQLRKSAIHPQLFRRHFKDRDVEKMAQILMKKVSQSELKQPSLTHLTNELKALSDFELHLWCRDYPCIRDFDVPEGSWMACAKVKALLKLIKESQEHGDRVLVFTRFAKMIEILGECLATEGIEYRAIQGSTDVSDRQDIIDEFTEDETIPVFLLTTATGGTGINLTAANKVIIFDQSDNPQDDIQAENRAHRLGQTRPVEIIRLISEGTIEELVHSACEKKLELANKVTGWSSVEMTSAEMEAEVKGALMRQAAGTPTSD</sequence>
<feature type="compositionally biased region" description="Acidic residues" evidence="4">
    <location>
        <begin position="238"/>
        <end position="248"/>
    </location>
</feature>
<evidence type="ECO:0000256" key="1">
    <source>
        <dbReference type="ARBA" id="ARBA00022741"/>
    </source>
</evidence>
<dbReference type="InterPro" id="IPR027417">
    <property type="entry name" value="P-loop_NTPase"/>
</dbReference>
<feature type="domain" description="Helicase C-terminal" evidence="6">
    <location>
        <begin position="800"/>
        <end position="960"/>
    </location>
</feature>
<evidence type="ECO:0000256" key="2">
    <source>
        <dbReference type="ARBA" id="ARBA00022801"/>
    </source>
</evidence>
<evidence type="ECO:0000259" key="6">
    <source>
        <dbReference type="PROSITE" id="PS51194"/>
    </source>
</evidence>
<dbReference type="Gene3D" id="3.40.50.300">
    <property type="entry name" value="P-loop containing nucleotide triphosphate hydrolases"/>
    <property type="match status" value="1"/>
</dbReference>
<dbReference type="SMART" id="SM00490">
    <property type="entry name" value="HELICc"/>
    <property type="match status" value="1"/>
</dbReference>
<dbReference type="PANTHER" id="PTHR10799">
    <property type="entry name" value="SNF2/RAD54 HELICASE FAMILY"/>
    <property type="match status" value="1"/>
</dbReference>
<evidence type="ECO:0000259" key="5">
    <source>
        <dbReference type="PROSITE" id="PS51192"/>
    </source>
</evidence>
<keyword evidence="3" id="KW-0067">ATP-binding</keyword>
<name>A0ABR3VHG5_HUMIN</name>
<dbReference type="InterPro" id="IPR001650">
    <property type="entry name" value="Helicase_C-like"/>
</dbReference>
<keyword evidence="1" id="KW-0547">Nucleotide-binding</keyword>
<organism evidence="7 8">
    <name type="scientific">Humicola insolens</name>
    <name type="common">Soft-rot fungus</name>
    <dbReference type="NCBI Taxonomy" id="85995"/>
    <lineage>
        <taxon>Eukaryota</taxon>
        <taxon>Fungi</taxon>
        <taxon>Dikarya</taxon>
        <taxon>Ascomycota</taxon>
        <taxon>Pezizomycotina</taxon>
        <taxon>Sordariomycetes</taxon>
        <taxon>Sordariomycetidae</taxon>
        <taxon>Sordariales</taxon>
        <taxon>Chaetomiaceae</taxon>
        <taxon>Mycothermus</taxon>
    </lineage>
</organism>
<keyword evidence="2" id="KW-0378">Hydrolase</keyword>
<proteinExistence type="predicted"/>
<feature type="region of interest" description="Disordered" evidence="4">
    <location>
        <begin position="1"/>
        <end position="271"/>
    </location>
</feature>
<evidence type="ECO:0000256" key="4">
    <source>
        <dbReference type="SAM" id="MobiDB-lite"/>
    </source>
</evidence>
<dbReference type="SMART" id="SM00487">
    <property type="entry name" value="DEXDc"/>
    <property type="match status" value="1"/>
</dbReference>
<dbReference type="InterPro" id="IPR049730">
    <property type="entry name" value="SNF2/RAD54-like_C"/>
</dbReference>
<dbReference type="InterPro" id="IPR000330">
    <property type="entry name" value="SNF2_N"/>
</dbReference>
<feature type="compositionally biased region" description="Basic residues" evidence="4">
    <location>
        <begin position="199"/>
        <end position="209"/>
    </location>
</feature>
<dbReference type="CDD" id="cd17919">
    <property type="entry name" value="DEXHc_Snf"/>
    <property type="match status" value="1"/>
</dbReference>
<dbReference type="EMBL" id="JAZGSY010000086">
    <property type="protein sequence ID" value="KAL1841108.1"/>
    <property type="molecule type" value="Genomic_DNA"/>
</dbReference>
<gene>
    <name evidence="7" type="ORF">VTJ49DRAFT_7386</name>
</gene>
<dbReference type="PROSITE" id="PS51194">
    <property type="entry name" value="HELICASE_CTER"/>
    <property type="match status" value="1"/>
</dbReference>
<feature type="compositionally biased region" description="Polar residues" evidence="4">
    <location>
        <begin position="24"/>
        <end position="36"/>
    </location>
</feature>
<evidence type="ECO:0000313" key="7">
    <source>
        <dbReference type="EMBL" id="KAL1841108.1"/>
    </source>
</evidence>
<feature type="compositionally biased region" description="Low complexity" evidence="4">
    <location>
        <begin position="152"/>
        <end position="164"/>
    </location>
</feature>
<protein>
    <submittedName>
        <fullName evidence="7">Uncharacterized protein</fullName>
    </submittedName>
</protein>
<feature type="domain" description="Helicase ATP-binding" evidence="5">
    <location>
        <begin position="434"/>
        <end position="610"/>
    </location>
</feature>
<dbReference type="InterPro" id="IPR038718">
    <property type="entry name" value="SNF2-like_sf"/>
</dbReference>
<dbReference type="Proteomes" id="UP001583172">
    <property type="component" value="Unassembled WGS sequence"/>
</dbReference>